<sequence>MSQLSSYFEFPVTVYYEDTDAGGVVYHSNYLNFFERARTELLRSKGVNQRVLLEEHTGFVVRHMDIDFIRGARLDDHLTIKTYISEFKKASLTFAQEIVDQEGVTIAKALVKVACIDNVKMKPKAIPSSIVVELKDSDG</sequence>
<dbReference type="AlphaFoldDB" id="A0A090RVD3"/>
<comment type="caution">
    <text evidence="3">The sequence shown here is derived from an EMBL/GenBank/DDBJ whole genome shotgun (WGS) entry which is preliminary data.</text>
</comment>
<dbReference type="OrthoDB" id="9808429at2"/>
<dbReference type="PIRSF" id="PIRSF003230">
    <property type="entry name" value="YbgC"/>
    <property type="match status" value="1"/>
</dbReference>
<reference evidence="3 4" key="2">
    <citation type="submission" date="2014-09" db="EMBL/GenBank/DDBJ databases">
        <authorList>
            <consortium name="NBRP consortium"/>
            <person name="Sawabe T."/>
            <person name="Meirelles P."/>
            <person name="Nakanishi M."/>
            <person name="Sayaka M."/>
            <person name="Hattori M."/>
            <person name="Ohkuma M."/>
        </authorList>
    </citation>
    <scope>NUCLEOTIDE SEQUENCE [LARGE SCALE GENOMIC DNA]</scope>
    <source>
        <strain evidence="4">JCM19235</strain>
    </source>
</reference>
<reference evidence="3 4" key="1">
    <citation type="submission" date="2014-09" db="EMBL/GenBank/DDBJ databases">
        <title>Vibrio maritimus JCM 19235. (C45) whole genome shotgun sequence.</title>
        <authorList>
            <person name="Sawabe T."/>
            <person name="Meirelles P."/>
            <person name="Nakanishi M."/>
            <person name="Sayaka M."/>
            <person name="Hattori M."/>
            <person name="Ohkuma M."/>
        </authorList>
    </citation>
    <scope>NUCLEOTIDE SEQUENCE [LARGE SCALE GENOMIC DNA]</scope>
    <source>
        <strain evidence="4">JCM19235</strain>
    </source>
</reference>
<dbReference type="SUPFAM" id="SSF54637">
    <property type="entry name" value="Thioesterase/thiol ester dehydrase-isomerase"/>
    <property type="match status" value="1"/>
</dbReference>
<dbReference type="InterPro" id="IPR029069">
    <property type="entry name" value="HotDog_dom_sf"/>
</dbReference>
<dbReference type="InterPro" id="IPR050563">
    <property type="entry name" value="4-hydroxybenzoyl-CoA_TE"/>
</dbReference>
<dbReference type="InterPro" id="IPR006684">
    <property type="entry name" value="YbgC/YbaW"/>
</dbReference>
<protein>
    <submittedName>
        <fullName evidence="3">4-hydroxybenzoyl-CoA thioesterase family active site</fullName>
    </submittedName>
</protein>
<dbReference type="CDD" id="cd00586">
    <property type="entry name" value="4HBT"/>
    <property type="match status" value="1"/>
</dbReference>
<organism evidence="3 4">
    <name type="scientific">Vibrio maritimus</name>
    <dbReference type="NCBI Taxonomy" id="990268"/>
    <lineage>
        <taxon>Bacteria</taxon>
        <taxon>Pseudomonadati</taxon>
        <taxon>Pseudomonadota</taxon>
        <taxon>Gammaproteobacteria</taxon>
        <taxon>Vibrionales</taxon>
        <taxon>Vibrionaceae</taxon>
        <taxon>Vibrio</taxon>
    </lineage>
</organism>
<dbReference type="GO" id="GO:0047617">
    <property type="term" value="F:fatty acyl-CoA hydrolase activity"/>
    <property type="evidence" value="ECO:0007669"/>
    <property type="project" value="TreeGrafter"/>
</dbReference>
<proteinExistence type="inferred from homology"/>
<dbReference type="RefSeq" id="WP_042472009.1">
    <property type="nucleotide sequence ID" value="NZ_CP090438.1"/>
</dbReference>
<evidence type="ECO:0000256" key="1">
    <source>
        <dbReference type="ARBA" id="ARBA00005953"/>
    </source>
</evidence>
<evidence type="ECO:0000313" key="4">
    <source>
        <dbReference type="Proteomes" id="UP000029228"/>
    </source>
</evidence>
<keyword evidence="4" id="KW-1185">Reference proteome</keyword>
<dbReference type="Proteomes" id="UP000029228">
    <property type="component" value="Unassembled WGS sequence"/>
</dbReference>
<accession>A0A090RVD3</accession>
<dbReference type="PANTHER" id="PTHR31793:SF37">
    <property type="entry name" value="ACYL-COA THIOESTER HYDROLASE YBGC"/>
    <property type="match status" value="1"/>
</dbReference>
<evidence type="ECO:0000313" key="3">
    <source>
        <dbReference type="EMBL" id="GAL18478.1"/>
    </source>
</evidence>
<dbReference type="FunFam" id="3.10.129.10:FF:000004">
    <property type="entry name" value="Tol-pal system-associated acyl-CoA thioesterase"/>
    <property type="match status" value="1"/>
</dbReference>
<dbReference type="STRING" id="990268.JCM19235_1901"/>
<dbReference type="InterPro" id="IPR014166">
    <property type="entry name" value="Tol-Pal_acyl-CoA_thioesterase"/>
</dbReference>
<gene>
    <name evidence="3" type="ORF">JCM19235_1901</name>
</gene>
<dbReference type="Gene3D" id="3.10.129.10">
    <property type="entry name" value="Hotdog Thioesterase"/>
    <property type="match status" value="1"/>
</dbReference>
<dbReference type="Pfam" id="PF13279">
    <property type="entry name" value="4HBT_2"/>
    <property type="match status" value="1"/>
</dbReference>
<evidence type="ECO:0000256" key="2">
    <source>
        <dbReference type="ARBA" id="ARBA00022801"/>
    </source>
</evidence>
<dbReference type="PANTHER" id="PTHR31793">
    <property type="entry name" value="4-HYDROXYBENZOYL-COA THIOESTERASE FAMILY MEMBER"/>
    <property type="match status" value="1"/>
</dbReference>
<comment type="similarity">
    <text evidence="1">Belongs to the 4-hydroxybenzoyl-CoA thioesterase family.</text>
</comment>
<dbReference type="NCBIfam" id="TIGR02799">
    <property type="entry name" value="thio_ybgC"/>
    <property type="match status" value="1"/>
</dbReference>
<keyword evidence="2" id="KW-0378">Hydrolase</keyword>
<dbReference type="NCBIfam" id="TIGR00051">
    <property type="entry name" value="YbgC/FadM family acyl-CoA thioesterase"/>
    <property type="match status" value="1"/>
</dbReference>
<name>A0A090RVD3_9VIBR</name>
<dbReference type="EMBL" id="BBMR01000003">
    <property type="protein sequence ID" value="GAL18478.1"/>
    <property type="molecule type" value="Genomic_DNA"/>
</dbReference>